<evidence type="ECO:0000313" key="2">
    <source>
        <dbReference type="Proteomes" id="UP000724584"/>
    </source>
</evidence>
<sequence length="267" mass="30120">MTSTDLKNANSEQPLNQHTAVCLGRSGDRNCGLGVPEVLRVIQILEHGSIPSCVTGSKALVYYGAGRVAQDWEVTVPDELVDHARLVFAQNHDYETLQPVMPQPKSLIHTCPLFKLKHVAFTFFLVPASEPFIDCDAAERERSYNGIPYPKLEHLAQSLLDTQNYAGLEDLVDGMDLDEKWGYANLDLDRVPIEYIKRKNELICESRPGLPGLMASLSLAPDARREWARVVRGKVARMTPKYSEAIYSTRFRLRDSLDPRLDRNRQV</sequence>
<reference evidence="1 2" key="1">
    <citation type="journal article" date="2021" name="Nat. Commun.">
        <title>Genetic determinants of endophytism in the Arabidopsis root mycobiome.</title>
        <authorList>
            <person name="Mesny F."/>
            <person name="Miyauchi S."/>
            <person name="Thiergart T."/>
            <person name="Pickel B."/>
            <person name="Atanasova L."/>
            <person name="Karlsson M."/>
            <person name="Huettel B."/>
            <person name="Barry K.W."/>
            <person name="Haridas S."/>
            <person name="Chen C."/>
            <person name="Bauer D."/>
            <person name="Andreopoulos W."/>
            <person name="Pangilinan J."/>
            <person name="LaButti K."/>
            <person name="Riley R."/>
            <person name="Lipzen A."/>
            <person name="Clum A."/>
            <person name="Drula E."/>
            <person name="Henrissat B."/>
            <person name="Kohler A."/>
            <person name="Grigoriev I.V."/>
            <person name="Martin F.M."/>
            <person name="Hacquard S."/>
        </authorList>
    </citation>
    <scope>NUCLEOTIDE SEQUENCE [LARGE SCALE GENOMIC DNA]</scope>
    <source>
        <strain evidence="1 2">MPI-SDFR-AT-0079</strain>
    </source>
</reference>
<protein>
    <submittedName>
        <fullName evidence="1">Uncharacterized protein</fullName>
    </submittedName>
</protein>
<proteinExistence type="predicted"/>
<dbReference type="EMBL" id="JAGIZQ010000002">
    <property type="protein sequence ID" value="KAH6641303.1"/>
    <property type="molecule type" value="Genomic_DNA"/>
</dbReference>
<keyword evidence="2" id="KW-1185">Reference proteome</keyword>
<gene>
    <name evidence="1" type="ORF">F5144DRAFT_483142</name>
</gene>
<organism evidence="1 2">
    <name type="scientific">Chaetomium tenue</name>
    <dbReference type="NCBI Taxonomy" id="1854479"/>
    <lineage>
        <taxon>Eukaryota</taxon>
        <taxon>Fungi</taxon>
        <taxon>Dikarya</taxon>
        <taxon>Ascomycota</taxon>
        <taxon>Pezizomycotina</taxon>
        <taxon>Sordariomycetes</taxon>
        <taxon>Sordariomycetidae</taxon>
        <taxon>Sordariales</taxon>
        <taxon>Chaetomiaceae</taxon>
        <taxon>Chaetomium</taxon>
    </lineage>
</organism>
<evidence type="ECO:0000313" key="1">
    <source>
        <dbReference type="EMBL" id="KAH6641303.1"/>
    </source>
</evidence>
<accession>A0ACB7PJS3</accession>
<comment type="caution">
    <text evidence="1">The sequence shown here is derived from an EMBL/GenBank/DDBJ whole genome shotgun (WGS) entry which is preliminary data.</text>
</comment>
<name>A0ACB7PJS3_9PEZI</name>
<dbReference type="Proteomes" id="UP000724584">
    <property type="component" value="Unassembled WGS sequence"/>
</dbReference>